<accession>A0AC34F7X4</accession>
<dbReference type="WBParaSite" id="ES5_v2.g13284.t1">
    <property type="protein sequence ID" value="ES5_v2.g13284.t1"/>
    <property type="gene ID" value="ES5_v2.g13284"/>
</dbReference>
<organism evidence="1 2">
    <name type="scientific">Panagrolaimus sp. ES5</name>
    <dbReference type="NCBI Taxonomy" id="591445"/>
    <lineage>
        <taxon>Eukaryota</taxon>
        <taxon>Metazoa</taxon>
        <taxon>Ecdysozoa</taxon>
        <taxon>Nematoda</taxon>
        <taxon>Chromadorea</taxon>
        <taxon>Rhabditida</taxon>
        <taxon>Tylenchina</taxon>
        <taxon>Panagrolaimomorpha</taxon>
        <taxon>Panagrolaimoidea</taxon>
        <taxon>Panagrolaimidae</taxon>
        <taxon>Panagrolaimus</taxon>
    </lineage>
</organism>
<proteinExistence type="predicted"/>
<sequence length="310" mass="34243">MSVVESPSSSQPPTPTTKEPVIEYKLIFLGSHHKASLFDKLCAAADKFEKHVQYPDLWYLNLTVDDIPCIIELTDPGMEHTGAREMSIRKAEAAILCYSSMSAASFHQLSSIAEDFKARKGFKYPPIKLICNEDDVVEEDFHETASFHTDQSLSEGYESGEESQQSRTKSGVLKRRPSMEKIRDAHESTRITSDQGETMAKLFGPDCEFISMSVAEFAGARQLLEDLIRTINEKNHAKLKPLLKNRRKSAKEATSSAKVSPTNSIHSDSISSEGSESGATTPNCGKGRRLSNAQKLKKKVGNVSHVCTIS</sequence>
<evidence type="ECO:0000313" key="1">
    <source>
        <dbReference type="Proteomes" id="UP000887579"/>
    </source>
</evidence>
<protein>
    <submittedName>
        <fullName evidence="2">Uncharacterized protein</fullName>
    </submittedName>
</protein>
<evidence type="ECO:0000313" key="2">
    <source>
        <dbReference type="WBParaSite" id="ES5_v2.g13284.t1"/>
    </source>
</evidence>
<name>A0AC34F7X4_9BILA</name>
<reference evidence="2" key="1">
    <citation type="submission" date="2022-11" db="UniProtKB">
        <authorList>
            <consortium name="WormBaseParasite"/>
        </authorList>
    </citation>
    <scope>IDENTIFICATION</scope>
</reference>
<dbReference type="Proteomes" id="UP000887579">
    <property type="component" value="Unplaced"/>
</dbReference>